<keyword evidence="11" id="KW-1185">Reference proteome</keyword>
<organism evidence="10 11">
    <name type="scientific">Qipengyuania oceanensis</name>
    <dbReference type="NCBI Taxonomy" id="1463597"/>
    <lineage>
        <taxon>Bacteria</taxon>
        <taxon>Pseudomonadati</taxon>
        <taxon>Pseudomonadota</taxon>
        <taxon>Alphaproteobacteria</taxon>
        <taxon>Sphingomonadales</taxon>
        <taxon>Erythrobacteraceae</taxon>
        <taxon>Qipengyuania</taxon>
    </lineage>
</organism>
<dbReference type="GO" id="GO:0020037">
    <property type="term" value="F:heme binding"/>
    <property type="evidence" value="ECO:0007669"/>
    <property type="project" value="InterPro"/>
</dbReference>
<evidence type="ECO:0000256" key="4">
    <source>
        <dbReference type="ARBA" id="ARBA00022982"/>
    </source>
</evidence>
<gene>
    <name evidence="10" type="ORF">GRI48_10335</name>
</gene>
<dbReference type="Gene3D" id="1.10.760.10">
    <property type="entry name" value="Cytochrome c-like domain"/>
    <property type="match status" value="1"/>
</dbReference>
<dbReference type="AlphaFoldDB" id="A0A844YJB0"/>
<comment type="caution">
    <text evidence="10">The sequence shown here is derived from an EMBL/GenBank/DDBJ whole genome shotgun (WGS) entry which is preliminary data.</text>
</comment>
<protein>
    <submittedName>
        <fullName evidence="10">C-type cytochrome</fullName>
    </submittedName>
</protein>
<dbReference type="PANTHER" id="PTHR11961">
    <property type="entry name" value="CYTOCHROME C"/>
    <property type="match status" value="1"/>
</dbReference>
<dbReference type="OrthoDB" id="9805828at2"/>
<keyword evidence="3 6" id="KW-0479">Metal-binding</keyword>
<evidence type="ECO:0000256" key="3">
    <source>
        <dbReference type="ARBA" id="ARBA00022723"/>
    </source>
</evidence>
<evidence type="ECO:0000256" key="6">
    <source>
        <dbReference type="PROSITE-ProRule" id="PRU00433"/>
    </source>
</evidence>
<reference evidence="10 11" key="1">
    <citation type="submission" date="2019-12" db="EMBL/GenBank/DDBJ databases">
        <title>Genomic-based taxomic classification of the family Erythrobacteraceae.</title>
        <authorList>
            <person name="Xu L."/>
        </authorList>
    </citation>
    <scope>NUCLEOTIDE SEQUENCE [LARGE SCALE GENOMIC DNA]</scope>
    <source>
        <strain evidence="10 11">MCCC 1A09965</strain>
    </source>
</reference>
<evidence type="ECO:0000313" key="11">
    <source>
        <dbReference type="Proteomes" id="UP000445582"/>
    </source>
</evidence>
<evidence type="ECO:0000256" key="1">
    <source>
        <dbReference type="ARBA" id="ARBA00022448"/>
    </source>
</evidence>
<evidence type="ECO:0000256" key="5">
    <source>
        <dbReference type="ARBA" id="ARBA00023004"/>
    </source>
</evidence>
<name>A0A844YJB0_9SPHN</name>
<dbReference type="RefSeq" id="WP_160675014.1">
    <property type="nucleotide sequence ID" value="NZ_WTYN01000001.1"/>
</dbReference>
<proteinExistence type="predicted"/>
<keyword evidence="1" id="KW-0813">Transport</keyword>
<dbReference type="Proteomes" id="UP000445582">
    <property type="component" value="Unassembled WGS sequence"/>
</dbReference>
<evidence type="ECO:0000259" key="9">
    <source>
        <dbReference type="PROSITE" id="PS51007"/>
    </source>
</evidence>
<keyword evidence="2 6" id="KW-0349">Heme</keyword>
<dbReference type="InterPro" id="IPR002327">
    <property type="entry name" value="Cyt_c_1A/1B"/>
</dbReference>
<keyword evidence="8" id="KW-0472">Membrane</keyword>
<keyword evidence="8" id="KW-1133">Transmembrane helix</keyword>
<evidence type="ECO:0000256" key="7">
    <source>
        <dbReference type="SAM" id="MobiDB-lite"/>
    </source>
</evidence>
<keyword evidence="8" id="KW-0812">Transmembrane</keyword>
<dbReference type="EMBL" id="WTYN01000001">
    <property type="protein sequence ID" value="MXO63409.1"/>
    <property type="molecule type" value="Genomic_DNA"/>
</dbReference>
<dbReference type="InterPro" id="IPR009056">
    <property type="entry name" value="Cyt_c-like_dom"/>
</dbReference>
<evidence type="ECO:0000256" key="8">
    <source>
        <dbReference type="SAM" id="Phobius"/>
    </source>
</evidence>
<keyword evidence="4" id="KW-0249">Electron transport</keyword>
<dbReference type="Pfam" id="PF00034">
    <property type="entry name" value="Cytochrom_C"/>
    <property type="match status" value="1"/>
</dbReference>
<dbReference type="PROSITE" id="PS51007">
    <property type="entry name" value="CYTC"/>
    <property type="match status" value="1"/>
</dbReference>
<accession>A0A844YJB0</accession>
<dbReference type="PRINTS" id="PR00604">
    <property type="entry name" value="CYTCHRMECIAB"/>
</dbReference>
<evidence type="ECO:0000256" key="2">
    <source>
        <dbReference type="ARBA" id="ARBA00022617"/>
    </source>
</evidence>
<dbReference type="InterPro" id="IPR036909">
    <property type="entry name" value="Cyt_c-like_dom_sf"/>
</dbReference>
<feature type="domain" description="Cytochrome c" evidence="9">
    <location>
        <begin position="67"/>
        <end position="168"/>
    </location>
</feature>
<dbReference type="GO" id="GO:0046872">
    <property type="term" value="F:metal ion binding"/>
    <property type="evidence" value="ECO:0007669"/>
    <property type="project" value="UniProtKB-KW"/>
</dbReference>
<evidence type="ECO:0000313" key="10">
    <source>
        <dbReference type="EMBL" id="MXO63409.1"/>
    </source>
</evidence>
<sequence>MQDNTNTTFGWILGSGIVALGLSIVSGMYFGADKPHHLEEGGLPVEDADAGAAAEDGPSLATLLAQGDAAAGEKIFAKCTACHSIEQGGANGIGPNLWGVLGKPVGKHAAGFAYSSALSGHGGDWTYENMNEWLKSPRGFANGTKMSFAGLSSGEDRANIMLYMRDMGGGPPLPTPEEPTAEAGAEGEAVDDGVAGGEASPVEAAGATGDLDPVASSNAATDAGGAAKPGE</sequence>
<dbReference type="SUPFAM" id="SSF46626">
    <property type="entry name" value="Cytochrome c"/>
    <property type="match status" value="1"/>
</dbReference>
<feature type="transmembrane region" description="Helical" evidence="8">
    <location>
        <begin position="12"/>
        <end position="32"/>
    </location>
</feature>
<keyword evidence="5 6" id="KW-0408">Iron</keyword>
<dbReference type="GO" id="GO:0009055">
    <property type="term" value="F:electron transfer activity"/>
    <property type="evidence" value="ECO:0007669"/>
    <property type="project" value="InterPro"/>
</dbReference>
<feature type="region of interest" description="Disordered" evidence="7">
    <location>
        <begin position="166"/>
        <end position="231"/>
    </location>
</feature>